<protein>
    <submittedName>
        <fullName evidence="2">Uncharacterized protein</fullName>
    </submittedName>
</protein>
<feature type="transmembrane region" description="Helical" evidence="1">
    <location>
        <begin position="34"/>
        <end position="50"/>
    </location>
</feature>
<gene>
    <name evidence="2" type="ORF">L2725_08510</name>
</gene>
<name>A0ABT0N5V1_9GAMM</name>
<keyword evidence="1" id="KW-0472">Membrane</keyword>
<keyword evidence="1" id="KW-1133">Transmembrane helix</keyword>
<sequence>MKKNLICLNTWTIIGVLFAAILGVLYGVGEVDGLTASLVFLLGSWTYMLVDLRSKEHAAEANSCEHCAEEAGAGAH</sequence>
<evidence type="ECO:0000313" key="3">
    <source>
        <dbReference type="Proteomes" id="UP001202831"/>
    </source>
</evidence>
<organism evidence="2 3">
    <name type="scientific">Shewanella corallii</name>
    <dbReference type="NCBI Taxonomy" id="560080"/>
    <lineage>
        <taxon>Bacteria</taxon>
        <taxon>Pseudomonadati</taxon>
        <taxon>Pseudomonadota</taxon>
        <taxon>Gammaproteobacteria</taxon>
        <taxon>Alteromonadales</taxon>
        <taxon>Shewanellaceae</taxon>
        <taxon>Shewanella</taxon>
    </lineage>
</organism>
<dbReference type="Proteomes" id="UP001202831">
    <property type="component" value="Unassembled WGS sequence"/>
</dbReference>
<dbReference type="RefSeq" id="WP_249248536.1">
    <property type="nucleotide sequence ID" value="NZ_JAKIKT010000002.1"/>
</dbReference>
<keyword evidence="1" id="KW-0812">Transmembrane</keyword>
<keyword evidence="3" id="KW-1185">Reference proteome</keyword>
<evidence type="ECO:0000313" key="2">
    <source>
        <dbReference type="EMBL" id="MCL2913833.1"/>
    </source>
</evidence>
<dbReference type="EMBL" id="JAKIKT010000002">
    <property type="protein sequence ID" value="MCL2913833.1"/>
    <property type="molecule type" value="Genomic_DNA"/>
</dbReference>
<evidence type="ECO:0000256" key="1">
    <source>
        <dbReference type="SAM" id="Phobius"/>
    </source>
</evidence>
<accession>A0ABT0N5V1</accession>
<feature type="transmembrane region" description="Helical" evidence="1">
    <location>
        <begin position="7"/>
        <end position="28"/>
    </location>
</feature>
<proteinExistence type="predicted"/>
<comment type="caution">
    <text evidence="2">The sequence shown here is derived from an EMBL/GenBank/DDBJ whole genome shotgun (WGS) entry which is preliminary data.</text>
</comment>
<reference evidence="2 3" key="1">
    <citation type="submission" date="2022-01" db="EMBL/GenBank/DDBJ databases">
        <title>Whole genome-based taxonomy of the Shewanellaceae.</title>
        <authorList>
            <person name="Martin-Rodriguez A.J."/>
        </authorList>
    </citation>
    <scope>NUCLEOTIDE SEQUENCE [LARGE SCALE GENOMIC DNA]</scope>
    <source>
        <strain evidence="2 3">DSM 21332</strain>
    </source>
</reference>